<sequence>MMGVMVSLHGGVDVLSAHPALLTKSGPAGALISLSAQDAPSCISTLHGLFTVPDASREAGPCSKRRKVGHGGAVPVPSQLEFDEKSSIVLAKVSIDLNMPAASHGSMDMAYTPTESHEPILVDLGSVYREPNSREAFQVGLWNVDTSAGIDIVATTSTPFLDSIVTHLRTAATLATTRRGKKSKPVSRAAFSRCRLHQPVHGQTTYKLHVEIRWTLGISVVEDPSVRGHYMNEDLKLLSTYLSNAATHGDKTWTVSDFYDSVHVPPADLKVSPRIKQAFSATSLLPFQERTVDWLLRREGVAFSSEGTLEPFVNAAPPASFRQTHDAIGRPCYSSQLRGAVVTDLDAAKGDTLQSMRGGILAEEMGLGKTLELIALIAHHTRVICEDKIYDDYTGVHVKPSGATLIITPTSILDQWMTEIHNHAPELKVFHYKGIPPISASRKDHASSTVDHLMQYDVVLTTYQVLSREIHHAIPPPDRSSRRAKTRERWTSPLVGISWWRVCLDEAQMVESGVSQAAKVARIIPRCNAWAVSGTPLRKDIQDLRGLLIFLRCDAFANNKAVWDRLDKASFSGIFSEIALRNTKFKIRNELQLPPQKRIVITVPFTTIEEQHYTEMMRQMCESCWLTSDGLPLEEDRDTNHPEVIERMREWLVRLRQTCLHANVGRKNRRALGAKNGALRTVHEVLEVMIEQNDTKWKSDAREMIFCMIKLGHIHAYAGEFITRADSALPYYRAAQTEAASYIAVCREELVAEEQKLGRSSSVGLGEADEDDETDGGSMGRIPVLRKSLRSFLELEHAAHFFTATAFHQSKENPELTKPGSMMWHEKDRSETLYYEAAKGVRHELSKHSKTRAKQYMAKVEAKKPFHQIPNIEDLPDLSGIEARKFLDTMDNLSDFLNAQAQQIRIWRTKIVDILLTRLVDDDDDQETTGEEYDDSLKAQDELYVYIMALRTLVADRNAAVNGLQDTLIEHELKAAEKQATNKSDQEDRGHAPELVIEVINSRSKLQAMLQPGSLKGVVSGMRSLITGLQWRADNGDSRAAAELSILQRHITRVQEITSEQAKAITELEKEQEMYRGTMNQRLEYYRQFQHISDTVAKYQEDLDTTFNEREFQKTQQLRDTKKQSAAAHKTKCTYLKHLRTENQNNATAECIICREDIELGVLTTCGHHYCKDCINTWWRVHRTCPTCKQKLSSSEFKDISFKPSEIKAKEEIHESGSPIQASTPGSSSAASIYSDISVSTMKEIKMIDLDGSYGTKVDMIARHLIWIRKNDPGAKSVIFSQFADFLVVLRSALDRWKIAASSIADKDGIRIFKNDPNVQCLLLDAKTDSSGLTLVNATYVFLCEPLINPAIELQAINRVHRIGQQRPTTVFMYLVSDTVEEAIYDISVTRRLEHMSGNDRSKTPSRSGSAAPGLKEQYFDAANSAELQSTPLKQLLRKKGDGEVVKEHDLWHCLFGKAKKEPRPVLESVVAAELRAGAAEARLANAGPAGEGSHVEMADAPGSSSGSGSGSSVADVIPIVGARWERF</sequence>
<keyword evidence="6" id="KW-0067">ATP-binding</keyword>
<keyword evidence="1" id="KW-0479">Metal-binding</keyword>
<dbReference type="InterPro" id="IPR049730">
    <property type="entry name" value="SNF2/RAD54-like_C"/>
</dbReference>
<evidence type="ECO:0000256" key="8">
    <source>
        <dbReference type="SAM" id="MobiDB-lite"/>
    </source>
</evidence>
<dbReference type="Gene3D" id="3.30.40.10">
    <property type="entry name" value="Zinc/RING finger domain, C3HC4 (zinc finger)"/>
    <property type="match status" value="1"/>
</dbReference>
<dbReference type="Gene3D" id="3.40.50.10810">
    <property type="entry name" value="Tandem AAA-ATPase domain"/>
    <property type="match status" value="1"/>
</dbReference>
<dbReference type="Proteomes" id="UP000265663">
    <property type="component" value="Unassembled WGS sequence"/>
</dbReference>
<dbReference type="Pfam" id="PF26021">
    <property type="entry name" value="Ferritin_C144_05"/>
    <property type="match status" value="1"/>
</dbReference>
<proteinExistence type="predicted"/>
<dbReference type="SMART" id="SM00184">
    <property type="entry name" value="RING"/>
    <property type="match status" value="1"/>
</dbReference>
<dbReference type="SMART" id="SM00487">
    <property type="entry name" value="DEXDc"/>
    <property type="match status" value="1"/>
</dbReference>
<dbReference type="GO" id="GO:0004386">
    <property type="term" value="F:helicase activity"/>
    <property type="evidence" value="ECO:0007669"/>
    <property type="project" value="UniProtKB-KW"/>
</dbReference>
<evidence type="ECO:0000256" key="1">
    <source>
        <dbReference type="ARBA" id="ARBA00022723"/>
    </source>
</evidence>
<dbReference type="FunFam" id="3.40.50.10810:FF:000059">
    <property type="entry name" value="SNF2 family helicase/ATPase, putative"/>
    <property type="match status" value="1"/>
</dbReference>
<accession>A0A3M7MHS6</accession>
<keyword evidence="4" id="KW-0378">Hydrolase</keyword>
<evidence type="ECO:0000256" key="5">
    <source>
        <dbReference type="ARBA" id="ARBA00022833"/>
    </source>
</evidence>
<dbReference type="InterPro" id="IPR014001">
    <property type="entry name" value="Helicase_ATP-bd"/>
</dbReference>
<protein>
    <submittedName>
        <fullName evidence="11">Snf2 family helicase atpase</fullName>
    </submittedName>
</protein>
<dbReference type="SUPFAM" id="SSF57850">
    <property type="entry name" value="RING/U-box"/>
    <property type="match status" value="1"/>
</dbReference>
<gene>
    <name evidence="11" type="ORF">GMOD_00004866</name>
</gene>
<keyword evidence="11" id="KW-0347">Helicase</keyword>
<feature type="region of interest" description="Disordered" evidence="8">
    <location>
        <begin position="761"/>
        <end position="780"/>
    </location>
</feature>
<dbReference type="PROSITE" id="PS00518">
    <property type="entry name" value="ZF_RING_1"/>
    <property type="match status" value="1"/>
</dbReference>
<dbReference type="EMBL" id="KE747843">
    <property type="protein sequence ID" value="RMZ74040.1"/>
    <property type="molecule type" value="Genomic_DNA"/>
</dbReference>
<reference evidence="11 12" key="1">
    <citation type="journal article" date="2014" name="PLoS ONE">
        <title>De novo Genome Assembly of the Fungal Plant Pathogen Pyrenophora semeniperda.</title>
        <authorList>
            <person name="Soliai M.M."/>
            <person name="Meyer S.E."/>
            <person name="Udall J.A."/>
            <person name="Elzinga D.E."/>
            <person name="Hermansen R.A."/>
            <person name="Bodily P.M."/>
            <person name="Hart A.A."/>
            <person name="Coleman C.E."/>
        </authorList>
    </citation>
    <scope>NUCLEOTIDE SEQUENCE [LARGE SCALE GENOMIC DNA]</scope>
    <source>
        <strain evidence="11 12">CCB06</strain>
        <tissue evidence="11">Mycelium</tissue>
    </source>
</reference>
<dbReference type="GO" id="GO:0008270">
    <property type="term" value="F:zinc ion binding"/>
    <property type="evidence" value="ECO:0007669"/>
    <property type="project" value="UniProtKB-KW"/>
</dbReference>
<feature type="region of interest" description="Disordered" evidence="8">
    <location>
        <begin position="1488"/>
        <end position="1513"/>
    </location>
</feature>
<keyword evidence="3 7" id="KW-0863">Zinc-finger</keyword>
<evidence type="ECO:0000256" key="7">
    <source>
        <dbReference type="PROSITE-ProRule" id="PRU00175"/>
    </source>
</evidence>
<dbReference type="GO" id="GO:0006974">
    <property type="term" value="P:DNA damage response"/>
    <property type="evidence" value="ECO:0007669"/>
    <property type="project" value="TreeGrafter"/>
</dbReference>
<dbReference type="PANTHER" id="PTHR45865:SF1">
    <property type="entry name" value="E3 UBIQUITIN-PROTEIN LIGASE SHPRH"/>
    <property type="match status" value="1"/>
</dbReference>
<dbReference type="GO" id="GO:0000209">
    <property type="term" value="P:protein polyubiquitination"/>
    <property type="evidence" value="ECO:0007669"/>
    <property type="project" value="TreeGrafter"/>
</dbReference>
<dbReference type="PANTHER" id="PTHR45865">
    <property type="entry name" value="E3 UBIQUITIN-PROTEIN LIGASE SHPRH FAMILY MEMBER"/>
    <property type="match status" value="1"/>
</dbReference>
<dbReference type="SUPFAM" id="SSF52540">
    <property type="entry name" value="P-loop containing nucleoside triphosphate hydrolases"/>
    <property type="match status" value="2"/>
</dbReference>
<evidence type="ECO:0000256" key="6">
    <source>
        <dbReference type="ARBA" id="ARBA00022840"/>
    </source>
</evidence>
<dbReference type="PROSITE" id="PS51192">
    <property type="entry name" value="HELICASE_ATP_BIND_1"/>
    <property type="match status" value="1"/>
</dbReference>
<dbReference type="GO" id="GO:0005524">
    <property type="term" value="F:ATP binding"/>
    <property type="evidence" value="ECO:0007669"/>
    <property type="project" value="InterPro"/>
</dbReference>
<keyword evidence="2" id="KW-0547">Nucleotide-binding</keyword>
<evidence type="ECO:0000259" key="10">
    <source>
        <dbReference type="PROSITE" id="PS51192"/>
    </source>
</evidence>
<dbReference type="OrthoDB" id="5330228at2759"/>
<dbReference type="InterPro" id="IPR052583">
    <property type="entry name" value="ATP-helicase/E3_Ub-Ligase"/>
</dbReference>
<evidence type="ECO:0000313" key="11">
    <source>
        <dbReference type="EMBL" id="RMZ74040.1"/>
    </source>
</evidence>
<dbReference type="InterPro" id="IPR000330">
    <property type="entry name" value="SNF2_N"/>
</dbReference>
<feature type="domain" description="RING-type" evidence="9">
    <location>
        <begin position="1151"/>
        <end position="1189"/>
    </location>
</feature>
<dbReference type="CDD" id="cd16568">
    <property type="entry name" value="RING-HC_ScPSH1-like"/>
    <property type="match status" value="1"/>
</dbReference>
<dbReference type="InterPro" id="IPR017907">
    <property type="entry name" value="Znf_RING_CS"/>
</dbReference>
<dbReference type="Gene3D" id="3.40.50.300">
    <property type="entry name" value="P-loop containing nucleotide triphosphate hydrolases"/>
    <property type="match status" value="1"/>
</dbReference>
<keyword evidence="5" id="KW-0862">Zinc</keyword>
<dbReference type="GO" id="GO:0061630">
    <property type="term" value="F:ubiquitin protein ligase activity"/>
    <property type="evidence" value="ECO:0007669"/>
    <property type="project" value="TreeGrafter"/>
</dbReference>
<evidence type="ECO:0000313" key="12">
    <source>
        <dbReference type="Proteomes" id="UP000265663"/>
    </source>
</evidence>
<feature type="domain" description="Helicase ATP-binding" evidence="10">
    <location>
        <begin position="350"/>
        <end position="554"/>
    </location>
</feature>
<evidence type="ECO:0000256" key="3">
    <source>
        <dbReference type="ARBA" id="ARBA00022771"/>
    </source>
</evidence>
<evidence type="ECO:0000259" key="9">
    <source>
        <dbReference type="PROSITE" id="PS50089"/>
    </source>
</evidence>
<evidence type="ECO:0000256" key="2">
    <source>
        <dbReference type="ARBA" id="ARBA00022741"/>
    </source>
</evidence>
<dbReference type="PROSITE" id="PS50089">
    <property type="entry name" value="ZF_RING_2"/>
    <property type="match status" value="1"/>
</dbReference>
<dbReference type="InterPro" id="IPR038718">
    <property type="entry name" value="SNF2-like_sf"/>
</dbReference>
<feature type="compositionally biased region" description="Low complexity" evidence="8">
    <location>
        <begin position="1503"/>
        <end position="1513"/>
    </location>
</feature>
<evidence type="ECO:0000256" key="4">
    <source>
        <dbReference type="ARBA" id="ARBA00022801"/>
    </source>
</evidence>
<name>A0A3M7MHS6_9PLEO</name>
<dbReference type="InterPro" id="IPR001841">
    <property type="entry name" value="Znf_RING"/>
</dbReference>
<dbReference type="InterPro" id="IPR059033">
    <property type="entry name" value="C144_05_dom"/>
</dbReference>
<keyword evidence="12" id="KW-1185">Reference proteome</keyword>
<dbReference type="GO" id="GO:0016787">
    <property type="term" value="F:hydrolase activity"/>
    <property type="evidence" value="ECO:0007669"/>
    <property type="project" value="UniProtKB-KW"/>
</dbReference>
<organism evidence="11 12">
    <name type="scientific">Pyrenophora seminiperda CCB06</name>
    <dbReference type="NCBI Taxonomy" id="1302712"/>
    <lineage>
        <taxon>Eukaryota</taxon>
        <taxon>Fungi</taxon>
        <taxon>Dikarya</taxon>
        <taxon>Ascomycota</taxon>
        <taxon>Pezizomycotina</taxon>
        <taxon>Dothideomycetes</taxon>
        <taxon>Pleosporomycetidae</taxon>
        <taxon>Pleosporales</taxon>
        <taxon>Pleosporineae</taxon>
        <taxon>Pleosporaceae</taxon>
        <taxon>Pyrenophora</taxon>
    </lineage>
</organism>
<dbReference type="GO" id="GO:0005634">
    <property type="term" value="C:nucleus"/>
    <property type="evidence" value="ECO:0007669"/>
    <property type="project" value="TreeGrafter"/>
</dbReference>
<dbReference type="InterPro" id="IPR013083">
    <property type="entry name" value="Znf_RING/FYVE/PHD"/>
</dbReference>
<dbReference type="Pfam" id="PF00176">
    <property type="entry name" value="SNF2-rel_dom"/>
    <property type="match status" value="1"/>
</dbReference>
<dbReference type="CDD" id="cd18070">
    <property type="entry name" value="DEXQc_SHPRH"/>
    <property type="match status" value="1"/>
</dbReference>
<dbReference type="InterPro" id="IPR027417">
    <property type="entry name" value="P-loop_NTPase"/>
</dbReference>
<dbReference type="Pfam" id="PF13639">
    <property type="entry name" value="zf-RING_2"/>
    <property type="match status" value="1"/>
</dbReference>
<dbReference type="CDD" id="cd18793">
    <property type="entry name" value="SF2_C_SNF"/>
    <property type="match status" value="1"/>
</dbReference>